<accession>A0ABN1H7A0</accession>
<evidence type="ECO:0000259" key="6">
    <source>
        <dbReference type="Pfam" id="PF13193"/>
    </source>
</evidence>
<feature type="domain" description="AMP-dependent synthetase/ligase" evidence="5">
    <location>
        <begin position="113"/>
        <end position="491"/>
    </location>
</feature>
<evidence type="ECO:0000259" key="5">
    <source>
        <dbReference type="Pfam" id="PF00501"/>
    </source>
</evidence>
<dbReference type="Pfam" id="PF13193">
    <property type="entry name" value="AMP-binding_C"/>
    <property type="match status" value="1"/>
</dbReference>
<keyword evidence="4" id="KW-0067">ATP-binding</keyword>
<evidence type="ECO:0000259" key="7">
    <source>
        <dbReference type="Pfam" id="PF16177"/>
    </source>
</evidence>
<dbReference type="InterPro" id="IPR045851">
    <property type="entry name" value="AMP-bd_C_sf"/>
</dbReference>
<feature type="domain" description="AMP-binding enzyme C-terminal" evidence="6">
    <location>
        <begin position="559"/>
        <end position="633"/>
    </location>
</feature>
<dbReference type="PANTHER" id="PTHR42921:SF1">
    <property type="entry name" value="ACETOACETYL-COA SYNTHETASE"/>
    <property type="match status" value="1"/>
</dbReference>
<dbReference type="InterPro" id="IPR032387">
    <property type="entry name" value="ACAS_N"/>
</dbReference>
<dbReference type="GO" id="GO:0016874">
    <property type="term" value="F:ligase activity"/>
    <property type="evidence" value="ECO:0007669"/>
    <property type="project" value="UniProtKB-KW"/>
</dbReference>
<dbReference type="RefSeq" id="WP_344607869.1">
    <property type="nucleotide sequence ID" value="NZ_BAAAHE010000040.1"/>
</dbReference>
<comment type="caution">
    <text evidence="8">The sequence shown here is derived from an EMBL/GenBank/DDBJ whole genome shotgun (WGS) entry which is preliminary data.</text>
</comment>
<sequence>MSQVPSGPAAADDLGPVLWQASPERAAACTMTRFLTWLSEREGRDFPDHDSMWAWSVEETDRFWAAMWDFVDMRSPTPWTAVREGDTMPGVRWFPGASVNFAERCLRPGADDDPALICLKEPAAGGQLEPRTITRGQLRRDVAALAAWLRSVGVRPGDRVAAYLPNIEHAVIGCMAAASVGAVWALLSPDFGSEGTIARLSQLEPTVLLAVDGYHWQGRTIDRRDVAVELAASLPTVRQVVQVSYAFPGEPLPGYAADGPAVTAWVDAIATDAPLEFEQTDFSHPLWVLFTSGTTGMPKGLVHGHGGILMEGLKWAHLYADLGLGDTYFTYTTTGWMLWNSQLLGLAAGSSIVLYEGSPGYPDFGVLWEAAGLVRAKVFFLGAALVTATQNAGIVPKERADLSCVQTIQVSGSALPTAGYPWVYENVSADVRLDSTSGGTDICGAFVGGNDLLPVRAGRISGPLAGAAIAAWDDDGKPVTGEVGELVITRPMPSMPLHLWNDTDNARYLDSYFDPWPGVWRHGDWITLYSDHSVVIHGRSDATLNRDGVRLGSSDFYGVLEAMPQIQETLVLGVEQPGGGYYLPLFVVPAPGHELDDELIAAIRTELRTKRTPRHVPDEIIAAPAIPHTLTGKRLEVPIKRLLQGVPLEKAANLAAVDDPDVVRWFAEFARTRSVGGSAST</sequence>
<keyword evidence="9" id="KW-1185">Reference proteome</keyword>
<organism evidence="8 9">
    <name type="scientific">Sporichthya brevicatena</name>
    <dbReference type="NCBI Taxonomy" id="171442"/>
    <lineage>
        <taxon>Bacteria</taxon>
        <taxon>Bacillati</taxon>
        <taxon>Actinomycetota</taxon>
        <taxon>Actinomycetes</taxon>
        <taxon>Sporichthyales</taxon>
        <taxon>Sporichthyaceae</taxon>
        <taxon>Sporichthya</taxon>
    </lineage>
</organism>
<comment type="similarity">
    <text evidence="1">Belongs to the ATP-dependent AMP-binding enzyme family.</text>
</comment>
<dbReference type="InterPro" id="IPR020845">
    <property type="entry name" value="AMP-binding_CS"/>
</dbReference>
<dbReference type="NCBIfam" id="TIGR01217">
    <property type="entry name" value="ac_ac_CoA_syn"/>
    <property type="match status" value="1"/>
</dbReference>
<dbReference type="InterPro" id="IPR000873">
    <property type="entry name" value="AMP-dep_synth/lig_dom"/>
</dbReference>
<dbReference type="InterPro" id="IPR042099">
    <property type="entry name" value="ANL_N_sf"/>
</dbReference>
<protein>
    <submittedName>
        <fullName evidence="8">Acetoacetate--CoA ligase</fullName>
    </submittedName>
</protein>
<evidence type="ECO:0000256" key="4">
    <source>
        <dbReference type="ARBA" id="ARBA00022840"/>
    </source>
</evidence>
<name>A0ABN1H7A0_9ACTN</name>
<evidence type="ECO:0000313" key="8">
    <source>
        <dbReference type="EMBL" id="GAA0631338.1"/>
    </source>
</evidence>
<evidence type="ECO:0000256" key="3">
    <source>
        <dbReference type="ARBA" id="ARBA00022741"/>
    </source>
</evidence>
<dbReference type="Gene3D" id="3.30.300.30">
    <property type="match status" value="1"/>
</dbReference>
<dbReference type="PANTHER" id="PTHR42921">
    <property type="entry name" value="ACETOACETYL-COA SYNTHETASE"/>
    <property type="match status" value="1"/>
</dbReference>
<dbReference type="EMBL" id="BAAAHE010000040">
    <property type="protein sequence ID" value="GAA0631338.1"/>
    <property type="molecule type" value="Genomic_DNA"/>
</dbReference>
<evidence type="ECO:0000256" key="2">
    <source>
        <dbReference type="ARBA" id="ARBA00022598"/>
    </source>
</evidence>
<dbReference type="Proteomes" id="UP001500957">
    <property type="component" value="Unassembled WGS sequence"/>
</dbReference>
<feature type="domain" description="Acetyl-coenzyme A synthetase N-terminal" evidence="7">
    <location>
        <begin position="50"/>
        <end position="105"/>
    </location>
</feature>
<keyword evidence="2 8" id="KW-0436">Ligase</keyword>
<dbReference type="Pfam" id="PF16177">
    <property type="entry name" value="ACAS_N"/>
    <property type="match status" value="1"/>
</dbReference>
<dbReference type="InterPro" id="IPR025110">
    <property type="entry name" value="AMP-bd_C"/>
</dbReference>
<gene>
    <name evidence="8" type="ORF">GCM10009547_39040</name>
</gene>
<dbReference type="InterPro" id="IPR005914">
    <property type="entry name" value="Acac_CoA_synth"/>
</dbReference>
<dbReference type="Pfam" id="PF00501">
    <property type="entry name" value="AMP-binding"/>
    <property type="match status" value="1"/>
</dbReference>
<dbReference type="Gene3D" id="3.40.50.12780">
    <property type="entry name" value="N-terminal domain of ligase-like"/>
    <property type="match status" value="1"/>
</dbReference>
<dbReference type="PROSITE" id="PS00455">
    <property type="entry name" value="AMP_BINDING"/>
    <property type="match status" value="1"/>
</dbReference>
<evidence type="ECO:0000256" key="1">
    <source>
        <dbReference type="ARBA" id="ARBA00006432"/>
    </source>
</evidence>
<proteinExistence type="inferred from homology"/>
<dbReference type="NCBIfam" id="NF002937">
    <property type="entry name" value="PRK03584.1"/>
    <property type="match status" value="1"/>
</dbReference>
<dbReference type="SUPFAM" id="SSF56801">
    <property type="entry name" value="Acetyl-CoA synthetase-like"/>
    <property type="match status" value="1"/>
</dbReference>
<keyword evidence="3" id="KW-0547">Nucleotide-binding</keyword>
<evidence type="ECO:0000313" key="9">
    <source>
        <dbReference type="Proteomes" id="UP001500957"/>
    </source>
</evidence>
<reference evidence="8 9" key="1">
    <citation type="journal article" date="2019" name="Int. J. Syst. Evol. Microbiol.">
        <title>The Global Catalogue of Microorganisms (GCM) 10K type strain sequencing project: providing services to taxonomists for standard genome sequencing and annotation.</title>
        <authorList>
            <consortium name="The Broad Institute Genomics Platform"/>
            <consortium name="The Broad Institute Genome Sequencing Center for Infectious Disease"/>
            <person name="Wu L."/>
            <person name="Ma J."/>
        </authorList>
    </citation>
    <scope>NUCLEOTIDE SEQUENCE [LARGE SCALE GENOMIC DNA]</scope>
    <source>
        <strain evidence="8 9">JCM 10671</strain>
    </source>
</reference>